<dbReference type="InterPro" id="IPR029061">
    <property type="entry name" value="THDP-binding"/>
</dbReference>
<proteinExistence type="predicted"/>
<dbReference type="GO" id="GO:0016625">
    <property type="term" value="F:oxidoreductase activity, acting on the aldehyde or oxo group of donors, iron-sulfur protein as acceptor"/>
    <property type="evidence" value="ECO:0007669"/>
    <property type="project" value="UniProtKB-ARBA"/>
</dbReference>
<dbReference type="EMBL" id="JAFGIX010000010">
    <property type="protein sequence ID" value="MBN1571981.1"/>
    <property type="molecule type" value="Genomic_DNA"/>
</dbReference>
<dbReference type="InterPro" id="IPR051457">
    <property type="entry name" value="2-oxoacid:Fd_oxidoreductase"/>
</dbReference>
<feature type="domain" description="Thiamine pyrophosphate enzyme TPP-binding" evidence="2">
    <location>
        <begin position="57"/>
        <end position="209"/>
    </location>
</feature>
<evidence type="ECO:0000256" key="1">
    <source>
        <dbReference type="ARBA" id="ARBA00023002"/>
    </source>
</evidence>
<reference evidence="3" key="1">
    <citation type="journal article" date="2021" name="Environ. Microbiol.">
        <title>Genomic characterization of three novel Desulfobacterota classes expand the metabolic and phylogenetic diversity of the phylum.</title>
        <authorList>
            <person name="Murphy C.L."/>
            <person name="Biggerstaff J."/>
            <person name="Eichhorn A."/>
            <person name="Ewing E."/>
            <person name="Shahan R."/>
            <person name="Soriano D."/>
            <person name="Stewart S."/>
            <person name="VanMol K."/>
            <person name="Walker R."/>
            <person name="Walters P."/>
            <person name="Elshahed M.S."/>
            <person name="Youssef N.H."/>
        </authorList>
    </citation>
    <scope>NUCLEOTIDE SEQUENCE</scope>
    <source>
        <strain evidence="3">Zod_Metabat.24</strain>
    </source>
</reference>
<reference evidence="3" key="2">
    <citation type="submission" date="2021-01" db="EMBL/GenBank/DDBJ databases">
        <authorList>
            <person name="Hahn C.R."/>
            <person name="Youssef N.H."/>
            <person name="Elshahed M."/>
        </authorList>
    </citation>
    <scope>NUCLEOTIDE SEQUENCE</scope>
    <source>
        <strain evidence="3">Zod_Metabat.24</strain>
    </source>
</reference>
<comment type="caution">
    <text evidence="3">The sequence shown here is derived from an EMBL/GenBank/DDBJ whole genome shotgun (WGS) entry which is preliminary data.</text>
</comment>
<name>A0A9D8PJ92_9DELT</name>
<dbReference type="InterPro" id="IPR011766">
    <property type="entry name" value="TPP_enzyme_TPP-bd"/>
</dbReference>
<dbReference type="SUPFAM" id="SSF52518">
    <property type="entry name" value="Thiamin diphosphate-binding fold (THDP-binding)"/>
    <property type="match status" value="1"/>
</dbReference>
<evidence type="ECO:0000313" key="3">
    <source>
        <dbReference type="EMBL" id="MBN1571981.1"/>
    </source>
</evidence>
<evidence type="ECO:0000259" key="2">
    <source>
        <dbReference type="Pfam" id="PF02775"/>
    </source>
</evidence>
<accession>A0A9D8PJ92</accession>
<gene>
    <name evidence="3" type="ORF">JW984_02160</name>
</gene>
<sequence length="257" mass="28291">MKKIYSRPKYLKKVPMHYCPGCGHSIVTRLIAELIEEMDLAEKAICIPPAGCAVLTYNYLDIDSVESAHGRGGAMATAMKRILPDCLIFTYQGDGDLAAIGTAETIHAANRGERFTTIFINNAVYGMTGGQMAPTTLFNQKTTTSPFGRDMRREGAPIKISEMLALLDGVAYIERTTVNSVSAIKKTKKAIRKAFQIQMDDIGFSLVEVLSPCPTNWKMKPLDACKWIDEVMSKEYPLGVIKDITEKEGVKEAVNAD</sequence>
<dbReference type="Gene3D" id="3.40.50.970">
    <property type="match status" value="1"/>
</dbReference>
<dbReference type="GO" id="GO:0045333">
    <property type="term" value="P:cellular respiration"/>
    <property type="evidence" value="ECO:0007669"/>
    <property type="project" value="UniProtKB-ARBA"/>
</dbReference>
<dbReference type="AlphaFoldDB" id="A0A9D8PJ92"/>
<organism evidence="3 4">
    <name type="scientific">Candidatus Zymogenus saltonus</name>
    <dbReference type="NCBI Taxonomy" id="2844893"/>
    <lineage>
        <taxon>Bacteria</taxon>
        <taxon>Deltaproteobacteria</taxon>
        <taxon>Candidatus Zymogenia</taxon>
        <taxon>Candidatus Zymogeniales</taxon>
        <taxon>Candidatus Zymogenaceae</taxon>
        <taxon>Candidatus Zymogenus</taxon>
    </lineage>
</organism>
<keyword evidence="1" id="KW-0560">Oxidoreductase</keyword>
<evidence type="ECO:0000313" key="4">
    <source>
        <dbReference type="Proteomes" id="UP000809273"/>
    </source>
</evidence>
<dbReference type="PANTHER" id="PTHR48084:SF3">
    <property type="entry name" value="SUBUNIT OF PYRUVATE:FLAVODOXIN OXIDOREDUCTASE"/>
    <property type="match status" value="1"/>
</dbReference>
<dbReference type="Proteomes" id="UP000809273">
    <property type="component" value="Unassembled WGS sequence"/>
</dbReference>
<protein>
    <submittedName>
        <fullName evidence="3">2-oxoglutarate oxidoreductase</fullName>
    </submittedName>
</protein>
<dbReference type="GO" id="GO:0030976">
    <property type="term" value="F:thiamine pyrophosphate binding"/>
    <property type="evidence" value="ECO:0007669"/>
    <property type="project" value="InterPro"/>
</dbReference>
<dbReference type="PANTHER" id="PTHR48084">
    <property type="entry name" value="2-OXOGLUTARATE OXIDOREDUCTASE SUBUNIT KORB-RELATED"/>
    <property type="match status" value="1"/>
</dbReference>
<dbReference type="Pfam" id="PF02775">
    <property type="entry name" value="TPP_enzyme_C"/>
    <property type="match status" value="1"/>
</dbReference>